<dbReference type="PANTHER" id="PTHR41259:SF1">
    <property type="entry name" value="DOUBLE-STRAND BREAK REPAIR RAD50 ATPASE, PUTATIVE-RELATED"/>
    <property type="match status" value="1"/>
</dbReference>
<dbReference type="OrthoDB" id="9764467at2"/>
<feature type="coiled-coil region" evidence="1">
    <location>
        <begin position="392"/>
        <end position="459"/>
    </location>
</feature>
<evidence type="ECO:0000313" key="5">
    <source>
        <dbReference type="Proteomes" id="UP000326671"/>
    </source>
</evidence>
<name>A0A5J5I9K1_9BACI</name>
<evidence type="ECO:0000256" key="1">
    <source>
        <dbReference type="SAM" id="Coils"/>
    </source>
</evidence>
<keyword evidence="2" id="KW-1133">Transmembrane helix</keyword>
<feature type="domain" description="YhaN AAA" evidence="3">
    <location>
        <begin position="1"/>
        <end position="206"/>
    </location>
</feature>
<sequence length="993" mass="116719">MKIMEIYIYGYGKFENRKFTNIQDQHVFFGENEAGKSTIMSFIHSILFGFPTKQQSELRYEPKKGAKYGGQLTVLFPDKGTVIIERVKGKAVGDVLVRLENGVIGGEELLKELLSSIDKQVFQAIFSFNLHSLQNVHQMKGEDLGRFLFSTGTIGTDRLLKAENELVKELENRFKPNGRNPKLNSKLKELRGLRNDLRRLEEKNEQYVNLVGKRGFLEARIKALRSESLLLSAEQTRLEEWKKVYPLIQKEKQLKYELSQYNELVFPEKGLEELERLKQYQKEIERKRITLKQRIEHLKEELISLQPNAELIEKENELTKAVESLSLLEKWKQENVQLQVKLNKLDEDILHMQNKMHLPLTDDEILSINTSVFMKERAAELQAKQKRLVDKKLELDDHFQEEKRQLEELEAKESSLKDELLPELERKRLQEQLSRFDSKRNLENEYEEIKNRLILLTDAVQKSSAKVKNEKLQSTIFALLFIILCMWGIISDTFILIIAGGAGAIFAVFSYVKIRSTSDSLLQTEIQQLQKQKLEVEISMKQPKEHLEIFEQKLNRDTKLREQLIQLKIMLERQQERYDQVIDRFESWERDSLKLNREIVLVGEELRIPKAIAAKYLYDAFELIDGLKKLYQERKFQMAQYESNQSAIKELMIPLGHLIQQFLTDDNLPLQEAALLLKRTLREELDKQVKYKEKNELLEVLLDEYQVYQLEWDRISSEISVLYTAASAKDEQHFRELAEKAGVKTKLLEELNNLLFQLKLSSYTEKEAEQLSEKPVELSLQEIVDKREKKEGELTLLQEELAAIKYEIQMLEEGGSYAELLHRFKQLNAEFEEDAREWARFAVAKELLQRTVNKYQQERLPKMLRLAESYLQFLTEGRYYRMIPKQEGSGFLIESRDHLLYEANELSQATTEQIYVSLRLALALTIYEKYKFPIIIDDSFVNFDSTRTSKVTELLKQLKDHQILFFTCHEHLLQYFPEAEITRLNKQNSVSTK</sequence>
<dbReference type="PANTHER" id="PTHR41259">
    <property type="entry name" value="DOUBLE-STRAND BREAK REPAIR RAD50 ATPASE, PUTATIVE-RELATED"/>
    <property type="match status" value="1"/>
</dbReference>
<feature type="coiled-coil region" evidence="1">
    <location>
        <begin position="780"/>
        <end position="837"/>
    </location>
</feature>
<feature type="transmembrane region" description="Helical" evidence="2">
    <location>
        <begin position="495"/>
        <end position="512"/>
    </location>
</feature>
<dbReference type="SUPFAM" id="SSF52540">
    <property type="entry name" value="P-loop containing nucleoside triphosphate hydrolases"/>
    <property type="match status" value="1"/>
</dbReference>
<dbReference type="InterPro" id="IPR038734">
    <property type="entry name" value="YhaN_AAA"/>
</dbReference>
<comment type="caution">
    <text evidence="4">The sequence shown here is derived from an EMBL/GenBank/DDBJ whole genome shotgun (WGS) entry which is preliminary data.</text>
</comment>
<keyword evidence="2" id="KW-0812">Transmembrane</keyword>
<organism evidence="4 5">
    <name type="scientific">Niallia endozanthoxylica</name>
    <dbReference type="NCBI Taxonomy" id="2036016"/>
    <lineage>
        <taxon>Bacteria</taxon>
        <taxon>Bacillati</taxon>
        <taxon>Bacillota</taxon>
        <taxon>Bacilli</taxon>
        <taxon>Bacillales</taxon>
        <taxon>Bacillaceae</taxon>
        <taxon>Niallia</taxon>
    </lineage>
</organism>
<protein>
    <submittedName>
        <fullName evidence="4">AAA family ATPase</fullName>
    </submittedName>
</protein>
<feature type="transmembrane region" description="Helical" evidence="2">
    <location>
        <begin position="472"/>
        <end position="489"/>
    </location>
</feature>
<gene>
    <name evidence="4" type="ORF">F4V44_00935</name>
</gene>
<feature type="coiled-coil region" evidence="1">
    <location>
        <begin position="328"/>
        <end position="355"/>
    </location>
</feature>
<proteinExistence type="predicted"/>
<keyword evidence="1" id="KW-0175">Coiled coil</keyword>
<accession>A0A5J5I9K1</accession>
<dbReference type="Gene3D" id="3.40.50.300">
    <property type="entry name" value="P-loop containing nucleotide triphosphate hydrolases"/>
    <property type="match status" value="2"/>
</dbReference>
<dbReference type="InterPro" id="IPR027417">
    <property type="entry name" value="P-loop_NTPase"/>
</dbReference>
<feature type="coiled-coil region" evidence="1">
    <location>
        <begin position="183"/>
        <end position="210"/>
    </location>
</feature>
<keyword evidence="5" id="KW-1185">Reference proteome</keyword>
<dbReference type="Pfam" id="PF13514">
    <property type="entry name" value="AAA_27"/>
    <property type="match status" value="1"/>
</dbReference>
<evidence type="ECO:0000259" key="3">
    <source>
        <dbReference type="Pfam" id="PF13514"/>
    </source>
</evidence>
<reference evidence="4 5" key="1">
    <citation type="submission" date="2019-09" db="EMBL/GenBank/DDBJ databases">
        <title>Whole genome sequences of isolates from the Mars Exploration Rovers.</title>
        <authorList>
            <person name="Seuylemezian A."/>
            <person name="Vaishampayan P."/>
        </authorList>
    </citation>
    <scope>NUCLEOTIDE SEQUENCE [LARGE SCALE GENOMIC DNA]</scope>
    <source>
        <strain evidence="4 5">MER_TA_151</strain>
    </source>
</reference>
<dbReference type="EMBL" id="VYKL01000004">
    <property type="protein sequence ID" value="KAA9031643.1"/>
    <property type="molecule type" value="Genomic_DNA"/>
</dbReference>
<evidence type="ECO:0000256" key="2">
    <source>
        <dbReference type="SAM" id="Phobius"/>
    </source>
</evidence>
<feature type="coiled-coil region" evidence="1">
    <location>
        <begin position="564"/>
        <end position="591"/>
    </location>
</feature>
<keyword evidence="2" id="KW-0472">Membrane</keyword>
<feature type="coiled-coil region" evidence="1">
    <location>
        <begin position="274"/>
        <end position="301"/>
    </location>
</feature>
<dbReference type="AlphaFoldDB" id="A0A5J5I9K1"/>
<evidence type="ECO:0000313" key="4">
    <source>
        <dbReference type="EMBL" id="KAA9031643.1"/>
    </source>
</evidence>
<dbReference type="Proteomes" id="UP000326671">
    <property type="component" value="Unassembled WGS sequence"/>
</dbReference>